<keyword evidence="1" id="KW-0677">Repeat</keyword>
<dbReference type="WBParaSite" id="maker-unitig_20341-snap-gene-0.1-mRNA-1">
    <property type="protein sequence ID" value="maker-unitig_20341-snap-gene-0.1-mRNA-1"/>
    <property type="gene ID" value="maker-unitig_20341-snap-gene-0.1"/>
</dbReference>
<organism evidence="4 5">
    <name type="scientific">Macrostomum lignano</name>
    <dbReference type="NCBI Taxonomy" id="282301"/>
    <lineage>
        <taxon>Eukaryota</taxon>
        <taxon>Metazoa</taxon>
        <taxon>Spiralia</taxon>
        <taxon>Lophotrochozoa</taxon>
        <taxon>Platyhelminthes</taxon>
        <taxon>Rhabditophora</taxon>
        <taxon>Macrostomorpha</taxon>
        <taxon>Macrostomida</taxon>
        <taxon>Macrostomidae</taxon>
        <taxon>Macrostomum</taxon>
    </lineage>
</organism>
<dbReference type="Pfam" id="PF12796">
    <property type="entry name" value="Ank_2"/>
    <property type="match status" value="2"/>
</dbReference>
<dbReference type="PRINTS" id="PR01415">
    <property type="entry name" value="ANKYRIN"/>
</dbReference>
<dbReference type="InterPro" id="IPR036770">
    <property type="entry name" value="Ankyrin_rpt-contain_sf"/>
</dbReference>
<dbReference type="AlphaFoldDB" id="A0A1I8F4J9"/>
<dbReference type="PANTHER" id="PTHR24201">
    <property type="entry name" value="ANK_REP_REGION DOMAIN-CONTAINING PROTEIN"/>
    <property type="match status" value="1"/>
</dbReference>
<proteinExistence type="predicted"/>
<dbReference type="InterPro" id="IPR050776">
    <property type="entry name" value="Ank_Repeat/CDKN_Inhibitor"/>
</dbReference>
<feature type="repeat" description="ANK" evidence="3">
    <location>
        <begin position="35"/>
        <end position="58"/>
    </location>
</feature>
<keyword evidence="4" id="KW-1185">Reference proteome</keyword>
<dbReference type="Gene3D" id="1.25.40.20">
    <property type="entry name" value="Ankyrin repeat-containing domain"/>
    <property type="match status" value="2"/>
</dbReference>
<keyword evidence="2 3" id="KW-0040">ANK repeat</keyword>
<sequence length="195" mass="20462">MLSQAGKLRLAAARGEWDRLGELIRAKVPVTPDQEGRSAFHHAAACGHTQIVKMILDNQLSPVNQTDAGGKTALHLAAAAGHMQCTQVLISLGADVNHRERLNMNSPLHEAAFSGFSMTVDILCRAGSDANASNRQQSTPLHLSAQAGHNQCARVLLCGGSSPPLPNTYGLTRRCTPPVATGTLASAASCLAPTR</sequence>
<reference evidence="5" key="1">
    <citation type="submission" date="2016-11" db="UniProtKB">
        <authorList>
            <consortium name="WormBaseParasite"/>
        </authorList>
    </citation>
    <scope>IDENTIFICATION</scope>
</reference>
<evidence type="ECO:0000256" key="2">
    <source>
        <dbReference type="ARBA" id="ARBA00023043"/>
    </source>
</evidence>
<evidence type="ECO:0000256" key="1">
    <source>
        <dbReference type="ARBA" id="ARBA00022737"/>
    </source>
</evidence>
<protein>
    <submittedName>
        <fullName evidence="5">ANK_REP_REGION domain-containing protein</fullName>
    </submittedName>
</protein>
<dbReference type="InterPro" id="IPR002110">
    <property type="entry name" value="Ankyrin_rpt"/>
</dbReference>
<evidence type="ECO:0000313" key="5">
    <source>
        <dbReference type="WBParaSite" id="maker-unitig_20341-snap-gene-0.1-mRNA-1"/>
    </source>
</evidence>
<dbReference type="Proteomes" id="UP000095280">
    <property type="component" value="Unplaced"/>
</dbReference>
<dbReference type="PROSITE" id="PS50088">
    <property type="entry name" value="ANK_REPEAT"/>
    <property type="match status" value="4"/>
</dbReference>
<dbReference type="SMART" id="SM00248">
    <property type="entry name" value="ANK"/>
    <property type="match status" value="4"/>
</dbReference>
<evidence type="ECO:0000256" key="3">
    <source>
        <dbReference type="PROSITE-ProRule" id="PRU00023"/>
    </source>
</evidence>
<dbReference type="SUPFAM" id="SSF48403">
    <property type="entry name" value="Ankyrin repeat"/>
    <property type="match status" value="1"/>
</dbReference>
<feature type="repeat" description="ANK" evidence="3">
    <location>
        <begin position="69"/>
        <end position="101"/>
    </location>
</feature>
<evidence type="ECO:0000313" key="4">
    <source>
        <dbReference type="Proteomes" id="UP000095280"/>
    </source>
</evidence>
<feature type="repeat" description="ANK" evidence="3">
    <location>
        <begin position="136"/>
        <end position="168"/>
    </location>
</feature>
<accession>A0A1I8F4J9</accession>
<dbReference type="PROSITE" id="PS50297">
    <property type="entry name" value="ANK_REP_REGION"/>
    <property type="match status" value="3"/>
</dbReference>
<feature type="repeat" description="ANK" evidence="3">
    <location>
        <begin position="103"/>
        <end position="135"/>
    </location>
</feature>
<name>A0A1I8F4J9_9PLAT</name>